<dbReference type="EMBL" id="QEXL01000012">
    <property type="protein sequence ID" value="RBM06398.1"/>
    <property type="molecule type" value="Genomic_DNA"/>
</dbReference>
<evidence type="ECO:0000256" key="17">
    <source>
        <dbReference type="SAM" id="MobiDB-lite"/>
    </source>
</evidence>
<feature type="transmembrane region" description="Helical" evidence="18">
    <location>
        <begin position="28"/>
        <end position="47"/>
    </location>
</feature>
<keyword evidence="10 18" id="KW-1133">Transmembrane helix</keyword>
<dbReference type="Gene3D" id="3.30.980.40">
    <property type="match status" value="1"/>
</dbReference>
<comment type="caution">
    <text evidence="20">The sequence shown here is derived from an EMBL/GenBank/DDBJ whole genome shotgun (WGS) entry which is preliminary data.</text>
</comment>
<comment type="subunit">
    <text evidence="15">Homohexamer. Forms a ring that surrounds DNA.</text>
</comment>
<evidence type="ECO:0000259" key="19">
    <source>
        <dbReference type="PROSITE" id="PS50901"/>
    </source>
</evidence>
<dbReference type="InterPro" id="IPR027417">
    <property type="entry name" value="P-loop_NTPase"/>
</dbReference>
<dbReference type="PANTHER" id="PTHR22683">
    <property type="entry name" value="SPORULATION PROTEIN RELATED"/>
    <property type="match status" value="1"/>
</dbReference>
<keyword evidence="7 16" id="KW-0547">Nucleotide-binding</keyword>
<accession>A0A365YW77</accession>
<evidence type="ECO:0000256" key="2">
    <source>
        <dbReference type="ARBA" id="ARBA00006474"/>
    </source>
</evidence>
<evidence type="ECO:0000256" key="1">
    <source>
        <dbReference type="ARBA" id="ARBA00004651"/>
    </source>
</evidence>
<dbReference type="Pfam" id="PF09397">
    <property type="entry name" value="FtsK_gamma"/>
    <property type="match status" value="1"/>
</dbReference>
<evidence type="ECO:0000256" key="10">
    <source>
        <dbReference type="ARBA" id="ARBA00022989"/>
    </source>
</evidence>
<evidence type="ECO:0000256" key="18">
    <source>
        <dbReference type="SAM" id="Phobius"/>
    </source>
</evidence>
<keyword evidence="6 18" id="KW-0812">Transmembrane</keyword>
<dbReference type="Gene3D" id="1.10.10.10">
    <property type="entry name" value="Winged helix-like DNA-binding domain superfamily/Winged helix DNA-binding domain"/>
    <property type="match status" value="1"/>
</dbReference>
<evidence type="ECO:0000313" key="20">
    <source>
        <dbReference type="EMBL" id="RBM06398.1"/>
    </source>
</evidence>
<dbReference type="OrthoDB" id="9807790at2"/>
<keyword evidence="21" id="KW-1185">Reference proteome</keyword>
<dbReference type="Pfam" id="PF13491">
    <property type="entry name" value="FtsK_4TM"/>
    <property type="match status" value="1"/>
</dbReference>
<evidence type="ECO:0000256" key="12">
    <source>
        <dbReference type="ARBA" id="ARBA00023136"/>
    </source>
</evidence>
<dbReference type="InterPro" id="IPR025199">
    <property type="entry name" value="FtsK_4TM"/>
</dbReference>
<keyword evidence="5 20" id="KW-0132">Cell division</keyword>
<dbReference type="GO" id="GO:0007059">
    <property type="term" value="P:chromosome segregation"/>
    <property type="evidence" value="ECO:0007669"/>
    <property type="project" value="UniProtKB-KW"/>
</dbReference>
<protein>
    <recommendedName>
        <fullName evidence="3">DNA translocase FtsK</fullName>
    </recommendedName>
</protein>
<dbReference type="GO" id="GO:0005524">
    <property type="term" value="F:ATP binding"/>
    <property type="evidence" value="ECO:0007669"/>
    <property type="project" value="UniProtKB-UniRule"/>
</dbReference>
<dbReference type="InterPro" id="IPR050206">
    <property type="entry name" value="FtsK/SpoIIIE/SftA"/>
</dbReference>
<reference evidence="20 21" key="1">
    <citation type="submission" date="2018-05" db="EMBL/GenBank/DDBJ databases">
        <title>Komagataeibacter cocois sp. nov., for a novel cellulose- producing strain isolated from coconut milk.</title>
        <authorList>
            <person name="Liu L."/>
            <person name="Wang Y."/>
            <person name="Liu S."/>
            <person name="Bi J."/>
            <person name="Chen H."/>
            <person name="Deng J."/>
            <person name="Zhang C."/>
            <person name="Hu Q."/>
            <person name="Li C."/>
        </authorList>
    </citation>
    <scope>NUCLEOTIDE SEQUENCE [LARGE SCALE GENOMIC DNA]</scope>
    <source>
        <strain evidence="20 21">WE7</strain>
    </source>
</reference>
<dbReference type="Proteomes" id="UP000252680">
    <property type="component" value="Unassembled WGS sequence"/>
</dbReference>
<feature type="transmembrane region" description="Helical" evidence="18">
    <location>
        <begin position="76"/>
        <end position="97"/>
    </location>
</feature>
<evidence type="ECO:0000256" key="4">
    <source>
        <dbReference type="ARBA" id="ARBA00022475"/>
    </source>
</evidence>
<dbReference type="RefSeq" id="WP_113596291.1">
    <property type="nucleotide sequence ID" value="NZ_QEXL01000012.1"/>
</dbReference>
<keyword evidence="11" id="KW-0238">DNA-binding</keyword>
<dbReference type="InterPro" id="IPR036388">
    <property type="entry name" value="WH-like_DNA-bd_sf"/>
</dbReference>
<comment type="function">
    <text evidence="14">Essential cell division protein that coordinates cell division and chromosome segregation. The N-terminus is involved in assembly of the cell-division machinery. The C-terminus functions as a DNA motor that moves dsDNA in an ATP-dependent manner towards the dif recombination site, which is located within the replication terminus region. Translocation stops specifically at Xer-dif sites, where FtsK interacts with the Xer recombinase, allowing activation of chromosome unlinking by recombination. FtsK orienting polar sequences (KOPS) guide the direction of DNA translocation. FtsK can remove proteins from DNA as it translocates, but translocation stops specifically at XerCD-dif site, thereby preventing removal of XerC and XerD from dif.</text>
</comment>
<dbReference type="InterPro" id="IPR002543">
    <property type="entry name" value="FtsK_dom"/>
</dbReference>
<keyword evidence="9 16" id="KW-0067">ATP-binding</keyword>
<keyword evidence="4" id="KW-1003">Cell membrane</keyword>
<name>A0A365YW77_9PROT</name>
<feature type="region of interest" description="Disordered" evidence="17">
    <location>
        <begin position="314"/>
        <end position="473"/>
    </location>
</feature>
<organism evidence="20 21">
    <name type="scientific">Novacetimonas cocois</name>
    <dbReference type="NCBI Taxonomy" id="1747507"/>
    <lineage>
        <taxon>Bacteria</taxon>
        <taxon>Pseudomonadati</taxon>
        <taxon>Pseudomonadota</taxon>
        <taxon>Alphaproteobacteria</taxon>
        <taxon>Acetobacterales</taxon>
        <taxon>Acetobacteraceae</taxon>
        <taxon>Novacetimonas</taxon>
    </lineage>
</organism>
<keyword evidence="8" id="KW-0159">Chromosome partition</keyword>
<dbReference type="SUPFAM" id="SSF52540">
    <property type="entry name" value="P-loop containing nucleoside triphosphate hydrolases"/>
    <property type="match status" value="1"/>
</dbReference>
<evidence type="ECO:0000256" key="5">
    <source>
        <dbReference type="ARBA" id="ARBA00022618"/>
    </source>
</evidence>
<dbReference type="SMART" id="SM00382">
    <property type="entry name" value="AAA"/>
    <property type="match status" value="1"/>
</dbReference>
<evidence type="ECO:0000256" key="8">
    <source>
        <dbReference type="ARBA" id="ARBA00022829"/>
    </source>
</evidence>
<sequence>MAIPSRFIPESLTTGPTRTRLLRRLAEAGGVALWMLALGLVAALWSYDPRDSSANTSSTQAPTNLLGTVGAYVSDFLLQNMGVTSALVILALIAWGWRIIRHNGVGSGLIRVTALLAAMPVLSALLSALPIMMPSFPNPHWPADSGPGGAVGLSLAHMALQAGSSMIGPWGGIVMWLLGLILAVLLVPLAMALSLSEWRAIGRVLRMAGRQPVRLARATHALTHQARARIQQTRASADSAPVSPRGDSLREESVPGEGSIRTLADTLSADDAMTHLREPASHAAYAPPSAAPPAAPDPAYPVHAAEQPASTALNITPKAKTPPPPVPPPATARSLSVREAAPAPLPPAREATAKSDPTPSLPPSMPERVSIGTNWVHPPGMEEDISTPLMMNPTDGQSLAPWHEEESPTRPTVFAPPPAQENEPARPTLLTRLFSGGAQRGTPAPAAREDATVAPQSPAPPPPPPPREHYDAPQTHAWQLPPLSLLHPPPSHAATGPTEELLKANAAHLVTILSEYGVQGEIDTYHAGPVVTLFELKPAPGIRSARVIGLADDVARSLSVLSVRIATVPGRNVIGIEVPNTRRETVYFSELLRDDAWMHGRGRLNLALGKDIAGEPVYSDLGSMPHLMIAGTTGSGKSVGVNAMILSLLYRLSPDQCRLILIDPKILELSIYEGIPHLMTPVVTEPAKAVAALKWTVREMDRRYRAMAHLQVRNIASYNERVAEARARGEIVTRRVQTGYDPETGKPTFEEQQLALDALPYIVVVVDEMADLMIVAGKEIEALLQRLAQKARAAGIHLIIATQRPSVDVITGTIKANFPTRISFQVISKFDSRTILGEQGAEQLLGRGDMLFMQAGGRITRVHGPFVDDSEVEAVVSFLRAQGEPIYDDDVISAQDEDGGGSRAFGGGGGEEDSLFGQAVELVAREGKASTSFIQRHLSIGYNRAAKIIEQMEKEGLVSEANHVGRREVLMRKTAEDE</sequence>
<dbReference type="GO" id="GO:0051301">
    <property type="term" value="P:cell division"/>
    <property type="evidence" value="ECO:0007669"/>
    <property type="project" value="UniProtKB-KW"/>
</dbReference>
<feature type="transmembrane region" description="Helical" evidence="18">
    <location>
        <begin position="173"/>
        <end position="196"/>
    </location>
</feature>
<keyword evidence="13" id="KW-0131">Cell cycle</keyword>
<evidence type="ECO:0000256" key="13">
    <source>
        <dbReference type="ARBA" id="ARBA00023306"/>
    </source>
</evidence>
<feature type="binding site" evidence="16">
    <location>
        <begin position="631"/>
        <end position="638"/>
    </location>
    <ligand>
        <name>ATP</name>
        <dbReference type="ChEBI" id="CHEBI:30616"/>
    </ligand>
</feature>
<comment type="similarity">
    <text evidence="2">Belongs to the FtsK/SpoIIIE/SftA family.</text>
</comment>
<keyword evidence="12 18" id="KW-0472">Membrane</keyword>
<dbReference type="GO" id="GO:0005886">
    <property type="term" value="C:plasma membrane"/>
    <property type="evidence" value="ECO:0007669"/>
    <property type="project" value="UniProtKB-SubCell"/>
</dbReference>
<dbReference type="PROSITE" id="PS50901">
    <property type="entry name" value="FTSK"/>
    <property type="match status" value="1"/>
</dbReference>
<evidence type="ECO:0000256" key="3">
    <source>
        <dbReference type="ARBA" id="ARBA00020887"/>
    </source>
</evidence>
<dbReference type="Pfam" id="PF01580">
    <property type="entry name" value="FtsK_SpoIIIE"/>
    <property type="match status" value="1"/>
</dbReference>
<evidence type="ECO:0000256" key="11">
    <source>
        <dbReference type="ARBA" id="ARBA00023125"/>
    </source>
</evidence>
<dbReference type="Pfam" id="PF17854">
    <property type="entry name" value="FtsK_alpha"/>
    <property type="match status" value="1"/>
</dbReference>
<dbReference type="InterPro" id="IPR003593">
    <property type="entry name" value="AAA+_ATPase"/>
</dbReference>
<evidence type="ECO:0000313" key="21">
    <source>
        <dbReference type="Proteomes" id="UP000252680"/>
    </source>
</evidence>
<evidence type="ECO:0000256" key="14">
    <source>
        <dbReference type="ARBA" id="ARBA00024784"/>
    </source>
</evidence>
<feature type="compositionally biased region" description="Pro residues" evidence="17">
    <location>
        <begin position="289"/>
        <end position="299"/>
    </location>
</feature>
<dbReference type="CDD" id="cd01127">
    <property type="entry name" value="TrwB_TraG_TraD_VirD4"/>
    <property type="match status" value="1"/>
</dbReference>
<evidence type="ECO:0000256" key="15">
    <source>
        <dbReference type="ARBA" id="ARBA00025923"/>
    </source>
</evidence>
<evidence type="ECO:0000256" key="16">
    <source>
        <dbReference type="PROSITE-ProRule" id="PRU00289"/>
    </source>
</evidence>
<evidence type="ECO:0000256" key="7">
    <source>
        <dbReference type="ARBA" id="ARBA00022741"/>
    </source>
</evidence>
<proteinExistence type="inferred from homology"/>
<evidence type="ECO:0000256" key="9">
    <source>
        <dbReference type="ARBA" id="ARBA00022840"/>
    </source>
</evidence>
<dbReference type="SMART" id="SM00843">
    <property type="entry name" value="Ftsk_gamma"/>
    <property type="match status" value="1"/>
</dbReference>
<dbReference type="PANTHER" id="PTHR22683:SF41">
    <property type="entry name" value="DNA TRANSLOCASE FTSK"/>
    <property type="match status" value="1"/>
</dbReference>
<evidence type="ECO:0000256" key="6">
    <source>
        <dbReference type="ARBA" id="ARBA00022692"/>
    </source>
</evidence>
<feature type="compositionally biased region" description="Pro residues" evidence="17">
    <location>
        <begin position="320"/>
        <end position="330"/>
    </location>
</feature>
<dbReference type="Gene3D" id="3.40.50.300">
    <property type="entry name" value="P-loop containing nucleotide triphosphate hydrolases"/>
    <property type="match status" value="1"/>
</dbReference>
<comment type="subcellular location">
    <subcellularLocation>
        <location evidence="1">Cell membrane</location>
        <topology evidence="1">Multi-pass membrane protein</topology>
    </subcellularLocation>
</comment>
<dbReference type="GO" id="GO:0003677">
    <property type="term" value="F:DNA binding"/>
    <property type="evidence" value="ECO:0007669"/>
    <property type="project" value="UniProtKB-KW"/>
</dbReference>
<feature type="domain" description="FtsK" evidence="19">
    <location>
        <begin position="614"/>
        <end position="833"/>
    </location>
</feature>
<feature type="transmembrane region" description="Helical" evidence="18">
    <location>
        <begin position="109"/>
        <end position="132"/>
    </location>
</feature>
<dbReference type="InterPro" id="IPR018541">
    <property type="entry name" value="Ftsk_gamma"/>
</dbReference>
<feature type="region of interest" description="Disordered" evidence="17">
    <location>
        <begin position="224"/>
        <end position="258"/>
    </location>
</feature>
<gene>
    <name evidence="20" type="ORF">NJLHNGOC_10460</name>
</gene>
<feature type="region of interest" description="Disordered" evidence="17">
    <location>
        <begin position="282"/>
        <end position="301"/>
    </location>
</feature>
<dbReference type="InterPro" id="IPR041027">
    <property type="entry name" value="FtsK_alpha"/>
</dbReference>
<dbReference type="SUPFAM" id="SSF46785">
    <property type="entry name" value="Winged helix' DNA-binding domain"/>
    <property type="match status" value="1"/>
</dbReference>
<dbReference type="AlphaFoldDB" id="A0A365YW77"/>
<dbReference type="InterPro" id="IPR036390">
    <property type="entry name" value="WH_DNA-bd_sf"/>
</dbReference>